<evidence type="ECO:0000256" key="2">
    <source>
        <dbReference type="ARBA" id="ARBA00010671"/>
    </source>
</evidence>
<dbReference type="InterPro" id="IPR036633">
    <property type="entry name" value="Prn/Lys/Arg_de-COase_C_sf"/>
</dbReference>
<evidence type="ECO:0000256" key="3">
    <source>
        <dbReference type="ARBA" id="ARBA00022793"/>
    </source>
</evidence>
<evidence type="ECO:0000259" key="7">
    <source>
        <dbReference type="Pfam" id="PF03711"/>
    </source>
</evidence>
<dbReference type="InterPro" id="IPR015421">
    <property type="entry name" value="PyrdxlP-dep_Trfase_major"/>
</dbReference>
<dbReference type="InterPro" id="IPR000310">
    <property type="entry name" value="Orn/Lys/Arg_deCO2ase_major_dom"/>
</dbReference>
<evidence type="ECO:0000256" key="5">
    <source>
        <dbReference type="ARBA" id="ARBA00023239"/>
    </source>
</evidence>
<keyword evidence="3" id="KW-0210">Decarboxylase</keyword>
<dbReference type="HOGENOM" id="CLU_025925_2_0_9"/>
<comment type="cofactor">
    <cofactor evidence="1">
        <name>pyridoxal 5'-phosphate</name>
        <dbReference type="ChEBI" id="CHEBI:597326"/>
    </cofactor>
</comment>
<dbReference type="SUPFAM" id="SSF53383">
    <property type="entry name" value="PLP-dependent transferases"/>
    <property type="match status" value="1"/>
</dbReference>
<evidence type="ECO:0000256" key="4">
    <source>
        <dbReference type="ARBA" id="ARBA00022898"/>
    </source>
</evidence>
<dbReference type="InterPro" id="IPR015424">
    <property type="entry name" value="PyrdxlP-dep_Trfase"/>
</dbReference>
<evidence type="ECO:0000313" key="9">
    <source>
        <dbReference type="Proteomes" id="UP000005850"/>
    </source>
</evidence>
<dbReference type="GO" id="GO:0008792">
    <property type="term" value="F:arginine decarboxylase activity"/>
    <property type="evidence" value="ECO:0007669"/>
    <property type="project" value="UniProtKB-EC"/>
</dbReference>
<dbReference type="KEGG" id="blr:BRLA_c000500"/>
<feature type="domain" description="Orn/Lys/Arg decarboxylase C-terminal" evidence="7">
    <location>
        <begin position="415"/>
        <end position="479"/>
    </location>
</feature>
<dbReference type="Pfam" id="PF03711">
    <property type="entry name" value="OKR_DC_1_C"/>
    <property type="match status" value="1"/>
</dbReference>
<dbReference type="RefSeq" id="WP_003333932.1">
    <property type="nucleotide sequence ID" value="NZ_CP007806.1"/>
</dbReference>
<dbReference type="EMBL" id="CP007806">
    <property type="protein sequence ID" value="AIG24465.1"/>
    <property type="molecule type" value="Genomic_DNA"/>
</dbReference>
<dbReference type="CDD" id="cd00615">
    <property type="entry name" value="Orn_deC_like"/>
    <property type="match status" value="1"/>
</dbReference>
<keyword evidence="9" id="KW-1185">Reference proteome</keyword>
<dbReference type="AlphaFoldDB" id="A0A075R4B1"/>
<name>A0A075R4B1_BRELA</name>
<dbReference type="InterPro" id="IPR008286">
    <property type="entry name" value="Prn/Lys/Arg_de-COase_C"/>
</dbReference>
<reference evidence="8 9" key="1">
    <citation type="journal article" date="2011" name="J. Bacteriol.">
        <title>Genome sequence of Brevibacillus laterosporus LMG 15441, a pathogen of invertebrates.</title>
        <authorList>
            <person name="Djukic M."/>
            <person name="Poehlein A."/>
            <person name="Thurmer A."/>
            <person name="Daniel R."/>
        </authorList>
    </citation>
    <scope>NUCLEOTIDE SEQUENCE [LARGE SCALE GENOMIC DNA]</scope>
    <source>
        <strain evidence="8 9">LMG 15441</strain>
    </source>
</reference>
<dbReference type="SUPFAM" id="SSF55904">
    <property type="entry name" value="Ornithine decarboxylase C-terminal domain"/>
    <property type="match status" value="1"/>
</dbReference>
<accession>A0A075R4B1</accession>
<dbReference type="STRING" id="1042163.BRLA_c000500"/>
<dbReference type="EC" id="4.1.1.19" evidence="8"/>
<keyword evidence="5 8" id="KW-0456">Lyase</keyword>
<evidence type="ECO:0000256" key="1">
    <source>
        <dbReference type="ARBA" id="ARBA00001933"/>
    </source>
</evidence>
<gene>
    <name evidence="8" type="ORF">BRLA_c000500</name>
</gene>
<dbReference type="Gene3D" id="3.40.640.10">
    <property type="entry name" value="Type I PLP-dependent aspartate aminotransferase-like (Major domain)"/>
    <property type="match status" value="1"/>
</dbReference>
<dbReference type="Gene3D" id="3.90.100.10">
    <property type="entry name" value="Orn/Lys/Arg decarboxylase, C-terminal domain"/>
    <property type="match status" value="1"/>
</dbReference>
<keyword evidence="4" id="KW-0663">Pyridoxal phosphate</keyword>
<evidence type="ECO:0000259" key="6">
    <source>
        <dbReference type="Pfam" id="PF01276"/>
    </source>
</evidence>
<evidence type="ECO:0000313" key="8">
    <source>
        <dbReference type="EMBL" id="AIG24465.1"/>
    </source>
</evidence>
<proteinExistence type="inferred from homology"/>
<protein>
    <submittedName>
        <fullName evidence="8">Arginine decarboxylase</fullName>
        <ecNumber evidence="8">4.1.1.19</ecNumber>
    </submittedName>
</protein>
<dbReference type="InterPro" id="IPR052357">
    <property type="entry name" value="Orn_Lys_Arg_decarboxylase-I"/>
</dbReference>
<comment type="similarity">
    <text evidence="2">Belongs to the Orn/Lys/Arg decarboxylase class-I family.</text>
</comment>
<dbReference type="PANTHER" id="PTHR43277:SF3">
    <property type="entry name" value="DECARBOXYLASE, PUTATIVE-RELATED"/>
    <property type="match status" value="1"/>
</dbReference>
<dbReference type="PANTHER" id="PTHR43277">
    <property type="entry name" value="ARGININE DECARBOXYLASE"/>
    <property type="match status" value="1"/>
</dbReference>
<organism evidence="8 9">
    <name type="scientific">Brevibacillus laterosporus LMG 15441</name>
    <dbReference type="NCBI Taxonomy" id="1042163"/>
    <lineage>
        <taxon>Bacteria</taxon>
        <taxon>Bacillati</taxon>
        <taxon>Bacillota</taxon>
        <taxon>Bacilli</taxon>
        <taxon>Bacillales</taxon>
        <taxon>Paenibacillaceae</taxon>
        <taxon>Brevibacillus</taxon>
    </lineage>
</organism>
<sequence length="494" mass="55411">MMQNQEDFWERQRKAPLFDALQRHVRQNPHPFHVPGHKMGRSFDKEARSFFEKYLSIDLTEITGLDDLHQPEDIIAQAQQLAAEAYGAEETKFLVGGTTVGNLAAIMSICRPGDKIIVQRNCHKSVYHGLMLAKAEPIFVVPAVDAETGIAAGVRREDVERLLMEHPDCKAVFLTNPTYYGMGIDLEKMATVVHRYHIPLIIDEAHGAHYGFHPDLPASAMQSGADISIQSTHKMGTAFTMGSMLHVQGELIDRSRLYRYLAMLQSSSPSYPLMASLDLARRHMVLEGQQELQKAIGLIEKTKERLSQFDWFSVAGWKKQTGYQTLDPLRIVINLHSSLLSGFELQTKLEEAYIYTELAGLHHLLLLGSTGTTELDCKKLLTVMEELSKQVRGEELRAFETGLVSSCFLRKVAMSMHIAAEEEAESILLEEAQGRICAEMVIPYPPGIPMIVPGEVLDEQVIALLQELQRKEARFHGVKDATVKTIQVIKGKHC</sequence>
<dbReference type="Proteomes" id="UP000005850">
    <property type="component" value="Chromosome"/>
</dbReference>
<dbReference type="eggNOG" id="COG1982">
    <property type="taxonomic scope" value="Bacteria"/>
</dbReference>
<dbReference type="Pfam" id="PF01276">
    <property type="entry name" value="OKR_DC_1"/>
    <property type="match status" value="1"/>
</dbReference>
<feature type="domain" description="Orn/Lys/Arg decarboxylases family 1 pyridoxal-P attachment site" evidence="6">
    <location>
        <begin position="16"/>
        <end position="308"/>
    </location>
</feature>